<evidence type="ECO:0000259" key="1">
    <source>
        <dbReference type="PROSITE" id="PS50883"/>
    </source>
</evidence>
<dbReference type="SUPFAM" id="SSF55781">
    <property type="entry name" value="GAF domain-like"/>
    <property type="match status" value="2"/>
</dbReference>
<organism evidence="3 4">
    <name type="scientific">Rheinheimera marina</name>
    <dbReference type="NCBI Taxonomy" id="1774958"/>
    <lineage>
        <taxon>Bacteria</taxon>
        <taxon>Pseudomonadati</taxon>
        <taxon>Pseudomonadota</taxon>
        <taxon>Gammaproteobacteria</taxon>
        <taxon>Chromatiales</taxon>
        <taxon>Chromatiaceae</taxon>
        <taxon>Rheinheimera</taxon>
    </lineage>
</organism>
<keyword evidence="3" id="KW-0548">Nucleotidyltransferase</keyword>
<keyword evidence="4" id="KW-1185">Reference proteome</keyword>
<dbReference type="RefSeq" id="WP_377330980.1">
    <property type="nucleotide sequence ID" value="NZ_JBHSGB010000001.1"/>
</dbReference>
<dbReference type="Gene3D" id="3.20.20.450">
    <property type="entry name" value="EAL domain"/>
    <property type="match status" value="1"/>
</dbReference>
<dbReference type="InterPro" id="IPR035919">
    <property type="entry name" value="EAL_sf"/>
</dbReference>
<feature type="domain" description="GGDEF" evidence="2">
    <location>
        <begin position="472"/>
        <end position="605"/>
    </location>
</feature>
<dbReference type="EMBL" id="JBHSGB010000001">
    <property type="protein sequence ID" value="MFC4653581.1"/>
    <property type="molecule type" value="Genomic_DNA"/>
</dbReference>
<dbReference type="SMART" id="SM00052">
    <property type="entry name" value="EAL"/>
    <property type="match status" value="1"/>
</dbReference>
<dbReference type="InterPro" id="IPR000160">
    <property type="entry name" value="GGDEF_dom"/>
</dbReference>
<dbReference type="PANTHER" id="PTHR44757">
    <property type="entry name" value="DIGUANYLATE CYCLASE DGCP"/>
    <property type="match status" value="1"/>
</dbReference>
<dbReference type="SMART" id="SM00267">
    <property type="entry name" value="GGDEF"/>
    <property type="match status" value="1"/>
</dbReference>
<dbReference type="GO" id="GO:0052621">
    <property type="term" value="F:diguanylate cyclase activity"/>
    <property type="evidence" value="ECO:0007669"/>
    <property type="project" value="UniProtKB-EC"/>
</dbReference>
<dbReference type="Gene3D" id="3.30.450.40">
    <property type="match status" value="2"/>
</dbReference>
<protein>
    <submittedName>
        <fullName evidence="3">Diguanylate cyclase domain-containing protein</fullName>
        <ecNumber evidence="3">2.7.7.65</ecNumber>
    </submittedName>
</protein>
<dbReference type="Proteomes" id="UP001595962">
    <property type="component" value="Unassembled WGS sequence"/>
</dbReference>
<gene>
    <name evidence="3" type="ORF">ACFO3I_00950</name>
</gene>
<accession>A0ABV9JH07</accession>
<dbReference type="PROSITE" id="PS50883">
    <property type="entry name" value="EAL"/>
    <property type="match status" value="1"/>
</dbReference>
<dbReference type="InterPro" id="IPR003018">
    <property type="entry name" value="GAF"/>
</dbReference>
<dbReference type="InterPro" id="IPR043128">
    <property type="entry name" value="Rev_trsase/Diguanyl_cyclase"/>
</dbReference>
<dbReference type="PROSITE" id="PS50887">
    <property type="entry name" value="GGDEF"/>
    <property type="match status" value="1"/>
</dbReference>
<feature type="domain" description="EAL" evidence="1">
    <location>
        <begin position="614"/>
        <end position="859"/>
    </location>
</feature>
<dbReference type="SUPFAM" id="SSF55073">
    <property type="entry name" value="Nucleotide cyclase"/>
    <property type="match status" value="1"/>
</dbReference>
<proteinExistence type="predicted"/>
<dbReference type="Pfam" id="PF00563">
    <property type="entry name" value="EAL"/>
    <property type="match status" value="1"/>
</dbReference>
<dbReference type="InterPro" id="IPR052155">
    <property type="entry name" value="Biofilm_reg_signaling"/>
</dbReference>
<dbReference type="InterPro" id="IPR001633">
    <property type="entry name" value="EAL_dom"/>
</dbReference>
<name>A0ABV9JH07_9GAMM</name>
<sequence length="859" mass="97791">MKDQKLSSVIPAVWHSQLRRMRTLLSGYKRAYTIQGALLNLSELASGIKEMREFYPAIHQLLNQQLRADNFYVALIDQDGTFRPEYFADEKDQQILLDAPSEAFASGLTGYVARRGKALLCDEAGFHRLVQEGQIQAQGSAPMHWLGVPLCRGERVIGVMAIQSYQADAGYNEHDLALISHIAIHTVTAIDRVRSRELLEQTVRERTQQLRNTNDSLQHEIRERSHAEMLQAALYKISELTAASSDMSSFYREVHSILSELLQADNCYIALLDKDGQQLNFPFYLDQYSPTQKQRPLQRGLTEYVIRSGEARLVTQVQLQQLIQSGEVERQVSNPGYQPMCTSWLGAPLQIGNQILGVIALQCYDNSHQYSEQELVLLKFVSQHIAVAISRKLTTEQQKQHHEDLEKRIFERTRELRQTNLFLRLQVEERKKAEEQLFFEANHDALTGLANRQMFLMQLKQRFSYRNRDSATNFALLFIDLDRFKLINDTLGHHIGDLFLIEVSRRLQQAVREHDLVARLGGDEFVILLGKIQHEVDAEEVAERLIESVRQPMNLEGNQVCSGASIGIACYQNWYQHADELLRDADAAMYQAKSFGRNRFVIFNDSMRSQMLQELGQEQALQQAVQQRQFQPQLRPLIAAESTDLVGYQASLSWLQADATQQQELSRQATQAGLMPDIELMLLQQLSSMSSQWEQGAVLCLSLSPAWLSNHLLLDKLTQQLHQSALPLHQLVLGFTEADLLRLSATQLANLHQLKRLGVRLSLDQFAAEVAALGLLVQYPFDFVVLDTAFSRSLPRSESRRQLLQVLQQLAQSRQFKLIAGHAEQKEIQQLMAQAGGYYFTEQPVAVAVQQSGLFQQLA</sequence>
<reference evidence="4" key="1">
    <citation type="journal article" date="2019" name="Int. J. Syst. Evol. Microbiol.">
        <title>The Global Catalogue of Microorganisms (GCM) 10K type strain sequencing project: providing services to taxonomists for standard genome sequencing and annotation.</title>
        <authorList>
            <consortium name="The Broad Institute Genomics Platform"/>
            <consortium name="The Broad Institute Genome Sequencing Center for Infectious Disease"/>
            <person name="Wu L."/>
            <person name="Ma J."/>
        </authorList>
    </citation>
    <scope>NUCLEOTIDE SEQUENCE [LARGE SCALE GENOMIC DNA]</scope>
    <source>
        <strain evidence="4">DT28</strain>
    </source>
</reference>
<dbReference type="Gene3D" id="3.30.70.270">
    <property type="match status" value="1"/>
</dbReference>
<keyword evidence="3" id="KW-0808">Transferase</keyword>
<dbReference type="Pfam" id="PF00990">
    <property type="entry name" value="GGDEF"/>
    <property type="match status" value="1"/>
</dbReference>
<evidence type="ECO:0000259" key="2">
    <source>
        <dbReference type="PROSITE" id="PS50887"/>
    </source>
</evidence>
<dbReference type="EC" id="2.7.7.65" evidence="3"/>
<dbReference type="Pfam" id="PF13185">
    <property type="entry name" value="GAF_2"/>
    <property type="match status" value="2"/>
</dbReference>
<evidence type="ECO:0000313" key="4">
    <source>
        <dbReference type="Proteomes" id="UP001595962"/>
    </source>
</evidence>
<dbReference type="SUPFAM" id="SSF141868">
    <property type="entry name" value="EAL domain-like"/>
    <property type="match status" value="1"/>
</dbReference>
<dbReference type="InterPro" id="IPR029787">
    <property type="entry name" value="Nucleotide_cyclase"/>
</dbReference>
<dbReference type="PANTHER" id="PTHR44757:SF2">
    <property type="entry name" value="BIOFILM ARCHITECTURE MAINTENANCE PROTEIN MBAA"/>
    <property type="match status" value="1"/>
</dbReference>
<comment type="caution">
    <text evidence="3">The sequence shown here is derived from an EMBL/GenBank/DDBJ whole genome shotgun (WGS) entry which is preliminary data.</text>
</comment>
<dbReference type="InterPro" id="IPR029016">
    <property type="entry name" value="GAF-like_dom_sf"/>
</dbReference>
<dbReference type="NCBIfam" id="TIGR00254">
    <property type="entry name" value="GGDEF"/>
    <property type="match status" value="1"/>
</dbReference>
<dbReference type="SMART" id="SM00065">
    <property type="entry name" value="GAF"/>
    <property type="match status" value="2"/>
</dbReference>
<evidence type="ECO:0000313" key="3">
    <source>
        <dbReference type="EMBL" id="MFC4653581.1"/>
    </source>
</evidence>
<dbReference type="CDD" id="cd01949">
    <property type="entry name" value="GGDEF"/>
    <property type="match status" value="1"/>
</dbReference>